<sequence>TLTKQRVAEIMGVAIDYIEGLYEKVYLKEKRKAQ</sequence>
<feature type="non-terminal residue" evidence="1">
    <location>
        <position position="1"/>
    </location>
</feature>
<name>A0A0F9C837_9ZZZZ</name>
<reference evidence="1" key="1">
    <citation type="journal article" date="2015" name="Nature">
        <title>Complex archaea that bridge the gap between prokaryotes and eukaryotes.</title>
        <authorList>
            <person name="Spang A."/>
            <person name="Saw J.H."/>
            <person name="Jorgensen S.L."/>
            <person name="Zaremba-Niedzwiedzka K."/>
            <person name="Martijn J."/>
            <person name="Lind A.E."/>
            <person name="van Eijk R."/>
            <person name="Schleper C."/>
            <person name="Guy L."/>
            <person name="Ettema T.J."/>
        </authorList>
    </citation>
    <scope>NUCLEOTIDE SEQUENCE</scope>
</reference>
<comment type="caution">
    <text evidence="1">The sequence shown here is derived from an EMBL/GenBank/DDBJ whole genome shotgun (WGS) entry which is preliminary data.</text>
</comment>
<proteinExistence type="predicted"/>
<evidence type="ECO:0000313" key="1">
    <source>
        <dbReference type="EMBL" id="KKK98559.1"/>
    </source>
</evidence>
<dbReference type="EMBL" id="LAZR01045571">
    <property type="protein sequence ID" value="KKK98559.1"/>
    <property type="molecule type" value="Genomic_DNA"/>
</dbReference>
<gene>
    <name evidence="1" type="ORF">LCGC14_2641550</name>
</gene>
<dbReference type="AlphaFoldDB" id="A0A0F9C837"/>
<accession>A0A0F9C837</accession>
<organism evidence="1">
    <name type="scientific">marine sediment metagenome</name>
    <dbReference type="NCBI Taxonomy" id="412755"/>
    <lineage>
        <taxon>unclassified sequences</taxon>
        <taxon>metagenomes</taxon>
        <taxon>ecological metagenomes</taxon>
    </lineage>
</organism>
<protein>
    <submittedName>
        <fullName evidence="1">Uncharacterized protein</fullName>
    </submittedName>
</protein>